<dbReference type="Pfam" id="PF13302">
    <property type="entry name" value="Acetyltransf_3"/>
    <property type="match status" value="1"/>
</dbReference>
<dbReference type="SUPFAM" id="SSF55729">
    <property type="entry name" value="Acyl-CoA N-acyltransferases (Nat)"/>
    <property type="match status" value="1"/>
</dbReference>
<protein>
    <recommendedName>
        <fullName evidence="1">N-acetyltransferase domain-containing protein</fullName>
    </recommendedName>
</protein>
<dbReference type="PANTHER" id="PTHR43415">
    <property type="entry name" value="SPERMIDINE N(1)-ACETYLTRANSFERASE"/>
    <property type="match status" value="1"/>
</dbReference>
<feature type="domain" description="N-acetyltransferase" evidence="1">
    <location>
        <begin position="7"/>
        <end position="171"/>
    </location>
</feature>
<dbReference type="EMBL" id="BARS01000983">
    <property type="protein sequence ID" value="GAF84714.1"/>
    <property type="molecule type" value="Genomic_DNA"/>
</dbReference>
<gene>
    <name evidence="2" type="ORF">S01H1_02109</name>
</gene>
<sequence length="188" mass="22271">MLKGKLVNLRAVEKKDLEEIMKWINDIEVTKYLSSFLFPVSRMEEEKYLEKMMSKNDKQKNLVIETKEGNYIGQITLDNIDWKNRNAELGIVIGNKEYWGKGYGTDAIKILLDHAFNQINLYNIYLWVFDYNQRGVRCYEKCGFKRDGALRKSHFYQGRFHNSILMSILKDEFGEAEQITKKMIFKTL</sequence>
<dbReference type="InterPro" id="IPR000182">
    <property type="entry name" value="GNAT_dom"/>
</dbReference>
<comment type="caution">
    <text evidence="2">The sequence shown here is derived from an EMBL/GenBank/DDBJ whole genome shotgun (WGS) entry which is preliminary data.</text>
</comment>
<accession>X0SUQ2</accession>
<dbReference type="AlphaFoldDB" id="X0SUQ2"/>
<reference evidence="2" key="1">
    <citation type="journal article" date="2014" name="Front. Microbiol.">
        <title>High frequency of phylogenetically diverse reductive dehalogenase-homologous genes in deep subseafloor sedimentary metagenomes.</title>
        <authorList>
            <person name="Kawai M."/>
            <person name="Futagami T."/>
            <person name="Toyoda A."/>
            <person name="Takaki Y."/>
            <person name="Nishi S."/>
            <person name="Hori S."/>
            <person name="Arai W."/>
            <person name="Tsubouchi T."/>
            <person name="Morono Y."/>
            <person name="Uchiyama I."/>
            <person name="Ito T."/>
            <person name="Fujiyama A."/>
            <person name="Inagaki F."/>
            <person name="Takami H."/>
        </authorList>
    </citation>
    <scope>NUCLEOTIDE SEQUENCE</scope>
    <source>
        <strain evidence="2">Expedition CK06-06</strain>
    </source>
</reference>
<organism evidence="2">
    <name type="scientific">marine sediment metagenome</name>
    <dbReference type="NCBI Taxonomy" id="412755"/>
    <lineage>
        <taxon>unclassified sequences</taxon>
        <taxon>metagenomes</taxon>
        <taxon>ecological metagenomes</taxon>
    </lineage>
</organism>
<name>X0SUQ2_9ZZZZ</name>
<dbReference type="GO" id="GO:0016747">
    <property type="term" value="F:acyltransferase activity, transferring groups other than amino-acyl groups"/>
    <property type="evidence" value="ECO:0007669"/>
    <property type="project" value="InterPro"/>
</dbReference>
<evidence type="ECO:0000313" key="2">
    <source>
        <dbReference type="EMBL" id="GAF84714.1"/>
    </source>
</evidence>
<proteinExistence type="predicted"/>
<dbReference type="InterPro" id="IPR016181">
    <property type="entry name" value="Acyl_CoA_acyltransferase"/>
</dbReference>
<dbReference type="CDD" id="cd04301">
    <property type="entry name" value="NAT_SF"/>
    <property type="match status" value="1"/>
</dbReference>
<dbReference type="Gene3D" id="3.40.630.30">
    <property type="match status" value="1"/>
</dbReference>
<dbReference type="PROSITE" id="PS51186">
    <property type="entry name" value="GNAT"/>
    <property type="match status" value="1"/>
</dbReference>
<dbReference type="PANTHER" id="PTHR43415:SF3">
    <property type="entry name" value="GNAT-FAMILY ACETYLTRANSFERASE"/>
    <property type="match status" value="1"/>
</dbReference>
<evidence type="ECO:0000259" key="1">
    <source>
        <dbReference type="PROSITE" id="PS51186"/>
    </source>
</evidence>